<evidence type="ECO:0000256" key="2">
    <source>
        <dbReference type="ARBA" id="ARBA00022481"/>
    </source>
</evidence>
<dbReference type="OrthoDB" id="9806673at2"/>
<keyword evidence="2" id="KW-0488">Methylation</keyword>
<evidence type="ECO:0000313" key="5">
    <source>
        <dbReference type="Proteomes" id="UP000218418"/>
    </source>
</evidence>
<gene>
    <name evidence="4" type="ORF">NIES267_13930</name>
</gene>
<protein>
    <submittedName>
        <fullName evidence="4">Peptide chain release factor 2</fullName>
    </submittedName>
</protein>
<dbReference type="GO" id="GO:0005737">
    <property type="term" value="C:cytoplasm"/>
    <property type="evidence" value="ECO:0007669"/>
    <property type="project" value="UniProtKB-ARBA"/>
</dbReference>
<evidence type="ECO:0000313" key="4">
    <source>
        <dbReference type="EMBL" id="BAY81915.1"/>
    </source>
</evidence>
<dbReference type="PANTHER" id="PTHR43116">
    <property type="entry name" value="PEPTIDE CHAIN RELEASE FACTOR 2"/>
    <property type="match status" value="1"/>
</dbReference>
<dbReference type="EMBL" id="AP018227">
    <property type="protein sequence ID" value="BAY81915.1"/>
    <property type="molecule type" value="Genomic_DNA"/>
</dbReference>
<dbReference type="InterPro" id="IPR005139">
    <property type="entry name" value="PCRF"/>
</dbReference>
<accession>A0A1Z4LL22</accession>
<dbReference type="SUPFAM" id="SSF75620">
    <property type="entry name" value="Release factor"/>
    <property type="match status" value="1"/>
</dbReference>
<comment type="similarity">
    <text evidence="1">Belongs to the prokaryotic/mitochondrial release factor family.</text>
</comment>
<sequence>MIFNEQEKYQKWQTRFSNIQVALELLESQADKQLEQELQTNFDFLNKELKKAEIQNLLNQPLDKSGAIITISLVPSPGNSDDSQDWVGMLLRMYSHWCDKHDFKPWFLDESIGELVGFNYITLEITGKYPYGYLKSEQGIHQLRRISPFCKKPRIKTSLAKVEVTPILDEPVFEIPIQDLEITGKHSLNGRNLWVKILHIPTDISFTSRDKRSQLLNKETALAVVKSRIFSLMQIQGVSLKDVKKPSSKNLANNPIRQYIFHPYQQVKDLRTNIETSDIEEVIKGNIDLFIKAYLKQTS</sequence>
<feature type="domain" description="Peptide chain release factor" evidence="3">
    <location>
        <begin position="24"/>
        <end position="137"/>
    </location>
</feature>
<evidence type="ECO:0000259" key="3">
    <source>
        <dbReference type="SMART" id="SM00937"/>
    </source>
</evidence>
<dbReference type="Gene3D" id="3.30.160.20">
    <property type="match status" value="1"/>
</dbReference>
<dbReference type="PANTHER" id="PTHR43116:SF3">
    <property type="entry name" value="CLASS I PEPTIDE CHAIN RELEASE FACTOR"/>
    <property type="match status" value="1"/>
</dbReference>
<dbReference type="InterPro" id="IPR045853">
    <property type="entry name" value="Pep_chain_release_fac_I_sf"/>
</dbReference>
<dbReference type="Pfam" id="PF03462">
    <property type="entry name" value="PCRF"/>
    <property type="match status" value="1"/>
</dbReference>
<dbReference type="Proteomes" id="UP000218418">
    <property type="component" value="Chromosome"/>
</dbReference>
<dbReference type="AlphaFoldDB" id="A0A1Z4LL22"/>
<keyword evidence="5" id="KW-1185">Reference proteome</keyword>
<dbReference type="SMART" id="SM00937">
    <property type="entry name" value="PCRF"/>
    <property type="match status" value="1"/>
</dbReference>
<dbReference type="Gene3D" id="3.30.70.1660">
    <property type="match status" value="1"/>
</dbReference>
<evidence type="ECO:0000256" key="1">
    <source>
        <dbReference type="ARBA" id="ARBA00010835"/>
    </source>
</evidence>
<name>A0A1Z4LL22_9CYAN</name>
<dbReference type="InterPro" id="IPR000352">
    <property type="entry name" value="Pep_chain_release_fac_I"/>
</dbReference>
<dbReference type="GO" id="GO:0003747">
    <property type="term" value="F:translation release factor activity"/>
    <property type="evidence" value="ECO:0007669"/>
    <property type="project" value="InterPro"/>
</dbReference>
<organism evidence="4 5">
    <name type="scientific">Calothrix parasitica NIES-267</name>
    <dbReference type="NCBI Taxonomy" id="1973488"/>
    <lineage>
        <taxon>Bacteria</taxon>
        <taxon>Bacillati</taxon>
        <taxon>Cyanobacteriota</taxon>
        <taxon>Cyanophyceae</taxon>
        <taxon>Nostocales</taxon>
        <taxon>Calotrichaceae</taxon>
        <taxon>Calothrix</taxon>
    </lineage>
</organism>
<reference evidence="4 5" key="1">
    <citation type="submission" date="2017-06" db="EMBL/GenBank/DDBJ databases">
        <title>Genome sequencing of cyanobaciteial culture collection at National Institute for Environmental Studies (NIES).</title>
        <authorList>
            <person name="Hirose Y."/>
            <person name="Shimura Y."/>
            <person name="Fujisawa T."/>
            <person name="Nakamura Y."/>
            <person name="Kawachi M."/>
        </authorList>
    </citation>
    <scope>NUCLEOTIDE SEQUENCE [LARGE SCALE GENOMIC DNA]</scope>
    <source>
        <strain evidence="4 5">NIES-267</strain>
    </source>
</reference>
<proteinExistence type="inferred from homology"/>
<dbReference type="Pfam" id="PF00472">
    <property type="entry name" value="RF-1"/>
    <property type="match status" value="1"/>
</dbReference>